<protein>
    <recommendedName>
        <fullName evidence="4">SDR family NAD(P)-dependent oxidoreductase</fullName>
    </recommendedName>
</protein>
<feature type="region of interest" description="Disordered" evidence="1">
    <location>
        <begin position="55"/>
        <end position="102"/>
    </location>
</feature>
<dbReference type="Pfam" id="PF00106">
    <property type="entry name" value="adh_short"/>
    <property type="match status" value="1"/>
</dbReference>
<accession>A0ABP3T0M4</accession>
<feature type="compositionally biased region" description="Low complexity" evidence="1">
    <location>
        <begin position="76"/>
        <end position="92"/>
    </location>
</feature>
<evidence type="ECO:0000313" key="3">
    <source>
        <dbReference type="Proteomes" id="UP001500724"/>
    </source>
</evidence>
<proteinExistence type="predicted"/>
<evidence type="ECO:0000256" key="1">
    <source>
        <dbReference type="SAM" id="MobiDB-lite"/>
    </source>
</evidence>
<evidence type="ECO:0000313" key="2">
    <source>
        <dbReference type="EMBL" id="GAA0669576.1"/>
    </source>
</evidence>
<sequence length="102" mass="10289">MTIGGDLQASVGEGRPAALVTGGSRGIGAGIARALAEAGYDLTVAARDPEPSVISIDSISRPRRSGSRSRNTVSGAAERPAAPRACPSPAHRLVARNSSGLR</sequence>
<organism evidence="2 3">
    <name type="scientific">Streptomyces thermocarboxydovorans</name>
    <dbReference type="NCBI Taxonomy" id="59298"/>
    <lineage>
        <taxon>Bacteria</taxon>
        <taxon>Bacillati</taxon>
        <taxon>Actinomycetota</taxon>
        <taxon>Actinomycetes</taxon>
        <taxon>Kitasatosporales</taxon>
        <taxon>Streptomycetaceae</taxon>
        <taxon>Streptomyces</taxon>
    </lineage>
</organism>
<dbReference type="EMBL" id="BAAAGU010000088">
    <property type="protein sequence ID" value="GAA0669576.1"/>
    <property type="molecule type" value="Genomic_DNA"/>
</dbReference>
<dbReference type="Gene3D" id="3.40.50.720">
    <property type="entry name" value="NAD(P)-binding Rossmann-like Domain"/>
    <property type="match status" value="1"/>
</dbReference>
<reference evidence="3" key="1">
    <citation type="journal article" date="2019" name="Int. J. Syst. Evol. Microbiol.">
        <title>The Global Catalogue of Microorganisms (GCM) 10K type strain sequencing project: providing services to taxonomists for standard genome sequencing and annotation.</title>
        <authorList>
            <consortium name="The Broad Institute Genomics Platform"/>
            <consortium name="The Broad Institute Genome Sequencing Center for Infectious Disease"/>
            <person name="Wu L."/>
            <person name="Ma J."/>
        </authorList>
    </citation>
    <scope>NUCLEOTIDE SEQUENCE [LARGE SCALE GENOMIC DNA]</scope>
    <source>
        <strain evidence="3">JCM 10367</strain>
    </source>
</reference>
<gene>
    <name evidence="2" type="ORF">GCM10009535_56770</name>
</gene>
<dbReference type="InterPro" id="IPR002347">
    <property type="entry name" value="SDR_fam"/>
</dbReference>
<comment type="caution">
    <text evidence="2">The sequence shown here is derived from an EMBL/GenBank/DDBJ whole genome shotgun (WGS) entry which is preliminary data.</text>
</comment>
<keyword evidence="3" id="KW-1185">Reference proteome</keyword>
<evidence type="ECO:0008006" key="4">
    <source>
        <dbReference type="Google" id="ProtNLM"/>
    </source>
</evidence>
<name>A0ABP3T0M4_9ACTN</name>
<dbReference type="SUPFAM" id="SSF51735">
    <property type="entry name" value="NAD(P)-binding Rossmann-fold domains"/>
    <property type="match status" value="1"/>
</dbReference>
<dbReference type="Proteomes" id="UP001500724">
    <property type="component" value="Unassembled WGS sequence"/>
</dbReference>
<dbReference type="InterPro" id="IPR036291">
    <property type="entry name" value="NAD(P)-bd_dom_sf"/>
</dbReference>